<dbReference type="Proteomes" id="UP001501752">
    <property type="component" value="Unassembled WGS sequence"/>
</dbReference>
<keyword evidence="3" id="KW-1185">Reference proteome</keyword>
<name>A0ABP9DD74_9ACTN</name>
<sequence>MRDGESDQKFTRTARSAGTRVTARPRRPAAPGRHGKWRVYSAAASNVVRHSGLST</sequence>
<evidence type="ECO:0000313" key="2">
    <source>
        <dbReference type="EMBL" id="GAA4834450.1"/>
    </source>
</evidence>
<feature type="compositionally biased region" description="Basic residues" evidence="1">
    <location>
        <begin position="23"/>
        <end position="37"/>
    </location>
</feature>
<accession>A0ABP9DD74</accession>
<organism evidence="2 3">
    <name type="scientific">Kitasatospora terrestris</name>
    <dbReference type="NCBI Taxonomy" id="258051"/>
    <lineage>
        <taxon>Bacteria</taxon>
        <taxon>Bacillati</taxon>
        <taxon>Actinomycetota</taxon>
        <taxon>Actinomycetes</taxon>
        <taxon>Kitasatosporales</taxon>
        <taxon>Streptomycetaceae</taxon>
        <taxon>Kitasatospora</taxon>
    </lineage>
</organism>
<proteinExistence type="predicted"/>
<gene>
    <name evidence="2" type="ORF">GCM10023235_06240</name>
</gene>
<evidence type="ECO:0000256" key="1">
    <source>
        <dbReference type="SAM" id="MobiDB-lite"/>
    </source>
</evidence>
<evidence type="ECO:0000313" key="3">
    <source>
        <dbReference type="Proteomes" id="UP001501752"/>
    </source>
</evidence>
<evidence type="ECO:0008006" key="4">
    <source>
        <dbReference type="Google" id="ProtNLM"/>
    </source>
</evidence>
<comment type="caution">
    <text evidence="2">The sequence shown here is derived from an EMBL/GenBank/DDBJ whole genome shotgun (WGS) entry which is preliminary data.</text>
</comment>
<feature type="region of interest" description="Disordered" evidence="1">
    <location>
        <begin position="1"/>
        <end position="37"/>
    </location>
</feature>
<reference evidence="3" key="1">
    <citation type="journal article" date="2019" name="Int. J. Syst. Evol. Microbiol.">
        <title>The Global Catalogue of Microorganisms (GCM) 10K type strain sequencing project: providing services to taxonomists for standard genome sequencing and annotation.</title>
        <authorList>
            <consortium name="The Broad Institute Genomics Platform"/>
            <consortium name="The Broad Institute Genome Sequencing Center for Infectious Disease"/>
            <person name="Wu L."/>
            <person name="Ma J."/>
        </authorList>
    </citation>
    <scope>NUCLEOTIDE SEQUENCE [LARGE SCALE GENOMIC DNA]</scope>
    <source>
        <strain evidence="3">JCM 13006</strain>
    </source>
</reference>
<dbReference type="EMBL" id="BAABIS010000001">
    <property type="protein sequence ID" value="GAA4834450.1"/>
    <property type="molecule type" value="Genomic_DNA"/>
</dbReference>
<protein>
    <recommendedName>
        <fullName evidence="4">Transposase</fullName>
    </recommendedName>
</protein>
<feature type="compositionally biased region" description="Basic and acidic residues" evidence="1">
    <location>
        <begin position="1"/>
        <end position="10"/>
    </location>
</feature>